<gene>
    <name evidence="1" type="primary">TPHA0B03790</name>
    <name evidence="1" type="ordered locus">TPHA_0B03790</name>
</gene>
<keyword evidence="2" id="KW-1185">Reference proteome</keyword>
<dbReference type="Proteomes" id="UP000005666">
    <property type="component" value="Chromosome 2"/>
</dbReference>
<dbReference type="HOGENOM" id="CLU_509180_0_0_1"/>
<evidence type="ECO:0000313" key="2">
    <source>
        <dbReference type="Proteomes" id="UP000005666"/>
    </source>
</evidence>
<dbReference type="RefSeq" id="XP_003684485.1">
    <property type="nucleotide sequence ID" value="XM_003684437.1"/>
</dbReference>
<protein>
    <submittedName>
        <fullName evidence="1">Uncharacterized protein</fullName>
    </submittedName>
</protein>
<reference evidence="1 2" key="1">
    <citation type="journal article" date="2011" name="Proc. Natl. Acad. Sci. U.S.A.">
        <title>Evolutionary erosion of yeast sex chromosomes by mating-type switching accidents.</title>
        <authorList>
            <person name="Gordon J.L."/>
            <person name="Armisen D."/>
            <person name="Proux-Wera E."/>
            <person name="Oheigeartaigh S.S."/>
            <person name="Byrne K.P."/>
            <person name="Wolfe K.H."/>
        </authorList>
    </citation>
    <scope>NUCLEOTIDE SEQUENCE [LARGE SCALE GENOMIC DNA]</scope>
    <source>
        <strain evidence="2">ATCC 24235 / CBS 4417 / NBRC 1672 / NRRL Y-8282 / UCD 70-5</strain>
    </source>
</reference>
<proteinExistence type="predicted"/>
<dbReference type="EMBL" id="HE612857">
    <property type="protein sequence ID" value="CCE62051.1"/>
    <property type="molecule type" value="Genomic_DNA"/>
</dbReference>
<accession>G8BPX0</accession>
<organism evidence="1 2">
    <name type="scientific">Tetrapisispora phaffii (strain ATCC 24235 / CBS 4417 / NBRC 1672 / NRRL Y-8282 / UCD 70-5)</name>
    <name type="common">Yeast</name>
    <name type="synonym">Fabospora phaffii</name>
    <dbReference type="NCBI Taxonomy" id="1071381"/>
    <lineage>
        <taxon>Eukaryota</taxon>
        <taxon>Fungi</taxon>
        <taxon>Dikarya</taxon>
        <taxon>Ascomycota</taxon>
        <taxon>Saccharomycotina</taxon>
        <taxon>Saccharomycetes</taxon>
        <taxon>Saccharomycetales</taxon>
        <taxon>Saccharomycetaceae</taxon>
        <taxon>Tetrapisispora</taxon>
    </lineage>
</organism>
<dbReference type="KEGG" id="tpf:TPHA_0B03790"/>
<dbReference type="GeneID" id="11535158"/>
<sequence length="535" mass="64297">MQRLPIQSDPVNFTDFHKSMKVKPRSVDYNILYFDLKSKCRKKKFYGEILFDDKIEKWEEYGKYKKDPTNRLLISYEDALRWNNTTSQVNEYLLTACRYSNLYTKKKNINRNALETNEEKCKKVVMNELLSILPYFEEISNEKFTLRLWEDLKTIISRYVLIFPWALLLTVYKLKNEIIIKCYSNCKNSPQDKKVEYHFNQHPIYVTTLSKNEILHLQSNFNFKTNIVDELDEYLIDRIEYLHKIYNRLHNLDLKNISSDLFFFDTTSYTNVTKTNTGIANNNVANIRFVNEYQFDNKTNKKDCTYDVDIKCFDPTKENGETKENYQMYLYKSLLNHKDLYWDVTNDNCCSWNRKLQIIEDKIIKNNAHLTHGFHRNHDFFQYSGISQQLHEKQVYNLRGIYNELRINTGYSYRDCDYMKLDRIGLMNIFYDLIPCFFQKQSDSNLLQCWKLLLNVIHTYGVEFPWALFFSLLELRSKLSHINPNFYHNNKKKTTIIKSLHTFTGLFRKCRPNIHIIIQMTDTLKLSFFVIWTIT</sequence>
<dbReference type="AlphaFoldDB" id="G8BPX0"/>
<evidence type="ECO:0000313" key="1">
    <source>
        <dbReference type="EMBL" id="CCE62051.1"/>
    </source>
</evidence>
<name>G8BPX0_TETPH</name>